<proteinExistence type="predicted"/>
<keyword evidence="2" id="KW-1185">Reference proteome</keyword>
<comment type="caution">
    <text evidence="1">The sequence shown here is derived from an EMBL/GenBank/DDBJ whole genome shotgun (WGS) entry which is preliminary data.</text>
</comment>
<dbReference type="EMBL" id="MLIS01000004">
    <property type="protein sequence ID" value="OHU76078.1"/>
    <property type="molecule type" value="Genomic_DNA"/>
</dbReference>
<gene>
    <name evidence="1" type="ORF">BKG84_24605</name>
</gene>
<name>A0A1S1LZK8_MYCCH</name>
<accession>A0A1S1LZK8</accession>
<dbReference type="RefSeq" id="WP_070952783.1">
    <property type="nucleotide sequence ID" value="NZ_MLIS01000004.1"/>
</dbReference>
<reference evidence="1 2" key="1">
    <citation type="submission" date="2016-10" db="EMBL/GenBank/DDBJ databases">
        <title>Evaluation of Human, Veterinary and Environmental Mycobacterium chelonae Isolates by Core Genome Phylogenomic Analysis, Targeted Gene Comparison, and Anti-microbial Susceptibility Patterns: A Tale of Mistaken Identities.</title>
        <authorList>
            <person name="Fogelson S.B."/>
            <person name="Camus A.C."/>
            <person name="Lorenz W."/>
            <person name="Vasireddy R."/>
            <person name="Vasireddy S."/>
            <person name="Smith T."/>
            <person name="Brown-Elliott B.A."/>
            <person name="Wallace R.J.Jr."/>
            <person name="Hasan N.A."/>
            <person name="Reischl U."/>
            <person name="Sanchez S."/>
        </authorList>
    </citation>
    <scope>NUCLEOTIDE SEQUENCE [LARGE SCALE GENOMIC DNA]</scope>
    <source>
        <strain evidence="1 2">15518</strain>
    </source>
</reference>
<dbReference type="Proteomes" id="UP000179441">
    <property type="component" value="Unassembled WGS sequence"/>
</dbReference>
<evidence type="ECO:0000313" key="1">
    <source>
        <dbReference type="EMBL" id="OHU76078.1"/>
    </source>
</evidence>
<dbReference type="AlphaFoldDB" id="A0A1S1LZK8"/>
<sequence>MTSDDRDEQADTRWFKEIVSADDPWGPPLDILGNLYESIASVSGAQGRDPRLTQIESAARAAEAWLECLREFVISVLHQHFETSQLFEYADTLCESATTGDETQEIASNGIALRFNRSTAEGIMMFHRVWGEYPDVPITKGCEAFLPGPSHELRESTMRYVSTHPPKNIGGTTSGA</sequence>
<organism evidence="1 2">
    <name type="scientific">Mycobacteroides chelonae</name>
    <name type="common">Mycobacterium chelonae</name>
    <dbReference type="NCBI Taxonomy" id="1774"/>
    <lineage>
        <taxon>Bacteria</taxon>
        <taxon>Bacillati</taxon>
        <taxon>Actinomycetota</taxon>
        <taxon>Actinomycetes</taxon>
        <taxon>Mycobacteriales</taxon>
        <taxon>Mycobacteriaceae</taxon>
        <taxon>Mycobacteroides</taxon>
    </lineage>
</organism>
<evidence type="ECO:0000313" key="2">
    <source>
        <dbReference type="Proteomes" id="UP000179441"/>
    </source>
</evidence>
<protein>
    <submittedName>
        <fullName evidence="1">Uncharacterized protein</fullName>
    </submittedName>
</protein>